<name>A0A1F7JN87_9BACT</name>
<keyword evidence="1" id="KW-1133">Transmembrane helix</keyword>
<organism evidence="2 3">
    <name type="scientific">Candidatus Roizmanbacteria bacterium RIFCSPLOWO2_02_FULL_38_10</name>
    <dbReference type="NCBI Taxonomy" id="1802074"/>
    <lineage>
        <taxon>Bacteria</taxon>
        <taxon>Candidatus Roizmaniibacteriota</taxon>
    </lineage>
</organism>
<dbReference type="Proteomes" id="UP000176376">
    <property type="component" value="Unassembled WGS sequence"/>
</dbReference>
<accession>A0A1F7JN87</accession>
<gene>
    <name evidence="2" type="ORF">A3J15_01985</name>
</gene>
<comment type="caution">
    <text evidence="2">The sequence shown here is derived from an EMBL/GenBank/DDBJ whole genome shotgun (WGS) entry which is preliminary data.</text>
</comment>
<sequence length="153" mass="16833">MEKDFSRQTSQAPGFLLTPIKAIFITVVALCLSSIIAVSAYYIGRNSITQQPQTNGVTPTIQIVPTTQKKNNQPSISPTKPVNQCNNDNDCPQSAGPCNLTTKEGCGSSKCIRGKCQYVWECNLDNDCPPRQGCFLYQCTNSQCRKINMCTQE</sequence>
<evidence type="ECO:0000313" key="2">
    <source>
        <dbReference type="EMBL" id="OGK57066.1"/>
    </source>
</evidence>
<keyword evidence="1" id="KW-0472">Membrane</keyword>
<feature type="transmembrane region" description="Helical" evidence="1">
    <location>
        <begin position="20"/>
        <end position="43"/>
    </location>
</feature>
<evidence type="ECO:0000313" key="3">
    <source>
        <dbReference type="Proteomes" id="UP000176376"/>
    </source>
</evidence>
<dbReference type="AlphaFoldDB" id="A0A1F7JN87"/>
<keyword evidence="1" id="KW-0812">Transmembrane</keyword>
<protein>
    <recommendedName>
        <fullName evidence="4">Transmembrane protein</fullName>
    </recommendedName>
</protein>
<reference evidence="2 3" key="1">
    <citation type="journal article" date="2016" name="Nat. Commun.">
        <title>Thousands of microbial genomes shed light on interconnected biogeochemical processes in an aquifer system.</title>
        <authorList>
            <person name="Anantharaman K."/>
            <person name="Brown C.T."/>
            <person name="Hug L.A."/>
            <person name="Sharon I."/>
            <person name="Castelle C.J."/>
            <person name="Probst A.J."/>
            <person name="Thomas B.C."/>
            <person name="Singh A."/>
            <person name="Wilkins M.J."/>
            <person name="Karaoz U."/>
            <person name="Brodie E.L."/>
            <person name="Williams K.H."/>
            <person name="Hubbard S.S."/>
            <person name="Banfield J.F."/>
        </authorList>
    </citation>
    <scope>NUCLEOTIDE SEQUENCE [LARGE SCALE GENOMIC DNA]</scope>
</reference>
<proteinExistence type="predicted"/>
<evidence type="ECO:0000256" key="1">
    <source>
        <dbReference type="SAM" id="Phobius"/>
    </source>
</evidence>
<dbReference type="EMBL" id="MGAY01000014">
    <property type="protein sequence ID" value="OGK57066.1"/>
    <property type="molecule type" value="Genomic_DNA"/>
</dbReference>
<evidence type="ECO:0008006" key="4">
    <source>
        <dbReference type="Google" id="ProtNLM"/>
    </source>
</evidence>